<keyword evidence="1" id="KW-0732">Signal</keyword>
<evidence type="ECO:0000256" key="1">
    <source>
        <dbReference type="SAM" id="SignalP"/>
    </source>
</evidence>
<dbReference type="AlphaFoldDB" id="A0A370GVY4"/>
<name>A0A370GVY4_9NOCA</name>
<evidence type="ECO:0000313" key="2">
    <source>
        <dbReference type="EMBL" id="RDI46754.1"/>
    </source>
</evidence>
<accession>A0A370GVY4</accession>
<feature type="chain" id="PRO_5016901135" evidence="1">
    <location>
        <begin position="31"/>
        <end position="421"/>
    </location>
</feature>
<organism evidence="2 3">
    <name type="scientific">Nocardia mexicana</name>
    <dbReference type="NCBI Taxonomy" id="279262"/>
    <lineage>
        <taxon>Bacteria</taxon>
        <taxon>Bacillati</taxon>
        <taxon>Actinomycetota</taxon>
        <taxon>Actinomycetes</taxon>
        <taxon>Mycobacteriales</taxon>
        <taxon>Nocardiaceae</taxon>
        <taxon>Nocardia</taxon>
    </lineage>
</organism>
<dbReference type="EMBL" id="QQAZ01000010">
    <property type="protein sequence ID" value="RDI46754.1"/>
    <property type="molecule type" value="Genomic_DNA"/>
</dbReference>
<proteinExistence type="predicted"/>
<sequence>MRIGALVRGAGLALAAVVGLGLISASPAVAASEVDRYLDLPLVNRKAAEGPGGVNPELPYDHAELGRLLDQARAEGVAPTRYAALLYQYWLVDATGKAGIDLRSWDPRAGVQANRENLIKSYRYYEDLQLAHRELQWAGMGGQVGADFGGGLVDFELMTNIYDLPGISDAARGVLGAVEQAAGPQAVAMLPTGLRALAEAGPQMTPEDLRWILGMILVMQKNIFSDLMPMHDAYVTEGISALEEFQAAGLFGGDIMDAWRDIASGEHDRIADGNGTLLRREQQWAIGAQWDEVRAYKGSVGEAITYLSGAAGSPSVAGVVPPREFRPVRVPFTGSDGRAMLLTLPLPDWNWSVLDARWDYITTELLPKYKYQVENNWPALEATMRTPYEVQLESHRPLLNIPQLLGSAASELKVTPAGQEG</sequence>
<feature type="signal peptide" evidence="1">
    <location>
        <begin position="1"/>
        <end position="30"/>
    </location>
</feature>
<reference evidence="2 3" key="1">
    <citation type="submission" date="2018-07" db="EMBL/GenBank/DDBJ databases">
        <title>Genomic Encyclopedia of Type Strains, Phase IV (KMG-IV): sequencing the most valuable type-strain genomes for metagenomic binning, comparative biology and taxonomic classification.</title>
        <authorList>
            <person name="Goeker M."/>
        </authorList>
    </citation>
    <scope>NUCLEOTIDE SEQUENCE [LARGE SCALE GENOMIC DNA]</scope>
    <source>
        <strain evidence="2 3">DSM 44952</strain>
    </source>
</reference>
<protein>
    <submittedName>
        <fullName evidence="2">Uncharacterized protein</fullName>
    </submittedName>
</protein>
<comment type="caution">
    <text evidence="2">The sequence shown here is derived from an EMBL/GenBank/DDBJ whole genome shotgun (WGS) entry which is preliminary data.</text>
</comment>
<dbReference type="STRING" id="1210089.GCA_001613165_08028"/>
<keyword evidence="3" id="KW-1185">Reference proteome</keyword>
<dbReference type="RefSeq" id="WP_068032795.1">
    <property type="nucleotide sequence ID" value="NZ_QQAZ01000010.1"/>
</dbReference>
<dbReference type="Proteomes" id="UP000255355">
    <property type="component" value="Unassembled WGS sequence"/>
</dbReference>
<gene>
    <name evidence="2" type="ORF">DFR68_110160</name>
</gene>
<dbReference type="OrthoDB" id="4380938at2"/>
<evidence type="ECO:0000313" key="3">
    <source>
        <dbReference type="Proteomes" id="UP000255355"/>
    </source>
</evidence>